<dbReference type="EMBL" id="LRPN01000075">
    <property type="protein sequence ID" value="KWZ81400.1"/>
    <property type="molecule type" value="Genomic_DNA"/>
</dbReference>
<proteinExistence type="predicted"/>
<reference evidence="4" key="1">
    <citation type="submission" date="2016-01" db="EMBL/GenBank/DDBJ databases">
        <authorList>
            <person name="Mitreva M."/>
            <person name="Pepin K.H."/>
            <person name="Mihindukulasuriya K.A."/>
            <person name="Fulton R."/>
            <person name="Fronick C."/>
            <person name="O'Laughlin M."/>
            <person name="Miner T."/>
            <person name="Herter B."/>
            <person name="Rosa B.A."/>
            <person name="Cordes M."/>
            <person name="Tomlinson C."/>
            <person name="Wollam A."/>
            <person name="Palsikar V.B."/>
            <person name="Mardis E.R."/>
            <person name="Wilson R.K."/>
        </authorList>
    </citation>
    <scope>NUCLEOTIDE SEQUENCE [LARGE SCALE GENOMIC DNA]</scope>
    <source>
        <strain evidence="4">GED7749B</strain>
    </source>
</reference>
<evidence type="ECO:0000256" key="1">
    <source>
        <dbReference type="SAM" id="Phobius"/>
    </source>
</evidence>
<keyword evidence="1" id="KW-0812">Transmembrane</keyword>
<dbReference type="InterPro" id="IPR027383">
    <property type="entry name" value="Znf_put"/>
</dbReference>
<feature type="domain" description="Putative zinc-finger" evidence="2">
    <location>
        <begin position="6"/>
        <end position="39"/>
    </location>
</feature>
<comment type="caution">
    <text evidence="3">The sequence shown here is derived from an EMBL/GenBank/DDBJ whole genome shotgun (WGS) entry which is preliminary data.</text>
</comment>
<evidence type="ECO:0000313" key="3">
    <source>
        <dbReference type="EMBL" id="KWZ81400.1"/>
    </source>
</evidence>
<keyword evidence="1" id="KW-1133">Transmembrane helix</keyword>
<gene>
    <name evidence="3" type="ORF">HMPREF3213_02003</name>
</gene>
<dbReference type="AlphaFoldDB" id="A0A133KPT2"/>
<evidence type="ECO:0000259" key="2">
    <source>
        <dbReference type="Pfam" id="PF13490"/>
    </source>
</evidence>
<accession>A0A133KPT2</accession>
<name>A0A133KPT2_HEYCO</name>
<keyword evidence="1" id="KW-0472">Membrane</keyword>
<feature type="transmembrane region" description="Helical" evidence="1">
    <location>
        <begin position="90"/>
        <end position="109"/>
    </location>
</feature>
<protein>
    <submittedName>
        <fullName evidence="3">Anti-sigma-W factor RsiW</fullName>
    </submittedName>
</protein>
<evidence type="ECO:0000313" key="4">
    <source>
        <dbReference type="Proteomes" id="UP000070376"/>
    </source>
</evidence>
<dbReference type="Proteomes" id="UP000070376">
    <property type="component" value="Unassembled WGS sequence"/>
</dbReference>
<sequence>MEACSERIVLYMHEYLDEDIPEDHKKMLEYHLETCRACRQHFYELQKSIFYVQSLPNVQAPPGFTGRVMKNLPREKKWVGAGRWLKMHPFLASAGLFFILMAGAMFSEWHNPDEFSVTKNKDIIVQGHTAIVPKGKVIKEDITVTNGDLRIEGKVEGNVTVVRGNEYMASAGDVTGNVEEINEVFEWIWYKIKDAGQDAWKHLK</sequence>
<dbReference type="Pfam" id="PF13490">
    <property type="entry name" value="zf-HC2"/>
    <property type="match status" value="1"/>
</dbReference>
<organism evidence="3 4">
    <name type="scientific">Heyndrickxia coagulans</name>
    <name type="common">Weizmannia coagulans</name>
    <dbReference type="NCBI Taxonomy" id="1398"/>
    <lineage>
        <taxon>Bacteria</taxon>
        <taxon>Bacillati</taxon>
        <taxon>Bacillota</taxon>
        <taxon>Bacilli</taxon>
        <taxon>Bacillales</taxon>
        <taxon>Bacillaceae</taxon>
        <taxon>Heyndrickxia</taxon>
    </lineage>
</organism>
<dbReference type="PATRIC" id="fig|1398.22.peg.2004"/>
<dbReference type="RefSeq" id="WP_061086858.1">
    <property type="nucleotide sequence ID" value="NZ_KQ955853.1"/>
</dbReference>